<dbReference type="SUPFAM" id="SSF54236">
    <property type="entry name" value="Ubiquitin-like"/>
    <property type="match status" value="1"/>
</dbReference>
<evidence type="ECO:0008006" key="3">
    <source>
        <dbReference type="Google" id="ProtNLM"/>
    </source>
</evidence>
<accession>A0A6G1F2E9</accession>
<evidence type="ECO:0000313" key="1">
    <source>
        <dbReference type="EMBL" id="KAF0931015.1"/>
    </source>
</evidence>
<sequence>MESSPTPPTITIQVKFGVRTIPVEVPACATTTELKRLLQPLTNVLPRGQRLICKGTDSQTLDLLTANLLLIIDSLSFS</sequence>
<name>A0A6G1F2E9_9ORYZ</name>
<gene>
    <name evidence="1" type="ORF">E2562_039250</name>
</gene>
<dbReference type="OrthoDB" id="2187496at2759"/>
<proteinExistence type="predicted"/>
<protein>
    <recommendedName>
        <fullName evidence="3">Ubiquitin-like domain-containing protein</fullName>
    </recommendedName>
</protein>
<comment type="caution">
    <text evidence="1">The sequence shown here is derived from an EMBL/GenBank/DDBJ whole genome shotgun (WGS) entry which is preliminary data.</text>
</comment>
<organism evidence="1 2">
    <name type="scientific">Oryza meyeriana var. granulata</name>
    <dbReference type="NCBI Taxonomy" id="110450"/>
    <lineage>
        <taxon>Eukaryota</taxon>
        <taxon>Viridiplantae</taxon>
        <taxon>Streptophyta</taxon>
        <taxon>Embryophyta</taxon>
        <taxon>Tracheophyta</taxon>
        <taxon>Spermatophyta</taxon>
        <taxon>Magnoliopsida</taxon>
        <taxon>Liliopsida</taxon>
        <taxon>Poales</taxon>
        <taxon>Poaceae</taxon>
        <taxon>BOP clade</taxon>
        <taxon>Oryzoideae</taxon>
        <taxon>Oryzeae</taxon>
        <taxon>Oryzinae</taxon>
        <taxon>Oryza</taxon>
        <taxon>Oryza meyeriana</taxon>
    </lineage>
</organism>
<dbReference type="InterPro" id="IPR029071">
    <property type="entry name" value="Ubiquitin-like_domsf"/>
</dbReference>
<dbReference type="EMBL" id="SPHZ02000002">
    <property type="protein sequence ID" value="KAF0931015.1"/>
    <property type="molecule type" value="Genomic_DNA"/>
</dbReference>
<dbReference type="Proteomes" id="UP000479710">
    <property type="component" value="Unassembled WGS sequence"/>
</dbReference>
<reference evidence="1 2" key="1">
    <citation type="submission" date="2019-11" db="EMBL/GenBank/DDBJ databases">
        <title>Whole genome sequence of Oryza granulata.</title>
        <authorList>
            <person name="Li W."/>
        </authorList>
    </citation>
    <scope>NUCLEOTIDE SEQUENCE [LARGE SCALE GENOMIC DNA]</scope>
    <source>
        <strain evidence="2">cv. Menghai</strain>
        <tissue evidence="1">Leaf</tissue>
    </source>
</reference>
<keyword evidence="2" id="KW-1185">Reference proteome</keyword>
<dbReference type="AlphaFoldDB" id="A0A6G1F2E9"/>
<dbReference type="Gene3D" id="3.10.20.90">
    <property type="entry name" value="Phosphatidylinositol 3-kinase Catalytic Subunit, Chain A, domain 1"/>
    <property type="match status" value="1"/>
</dbReference>
<evidence type="ECO:0000313" key="2">
    <source>
        <dbReference type="Proteomes" id="UP000479710"/>
    </source>
</evidence>